<name>A0A7J8HRS7_ROUAE</name>
<comment type="caution">
    <text evidence="2">The sequence shown here is derived from an EMBL/GenBank/DDBJ whole genome shotgun (WGS) entry which is preliminary data.</text>
</comment>
<feature type="compositionally biased region" description="Basic and acidic residues" evidence="1">
    <location>
        <begin position="52"/>
        <end position="69"/>
    </location>
</feature>
<dbReference type="Proteomes" id="UP000593571">
    <property type="component" value="Unassembled WGS sequence"/>
</dbReference>
<evidence type="ECO:0000313" key="2">
    <source>
        <dbReference type="EMBL" id="KAF6474701.1"/>
    </source>
</evidence>
<accession>A0A7J8HRS7</accession>
<reference evidence="2 3" key="1">
    <citation type="journal article" date="2020" name="Nature">
        <title>Six reference-quality genomes reveal evolution of bat adaptations.</title>
        <authorList>
            <person name="Jebb D."/>
            <person name="Huang Z."/>
            <person name="Pippel M."/>
            <person name="Hughes G.M."/>
            <person name="Lavrichenko K."/>
            <person name="Devanna P."/>
            <person name="Winkler S."/>
            <person name="Jermiin L.S."/>
            <person name="Skirmuntt E.C."/>
            <person name="Katzourakis A."/>
            <person name="Burkitt-Gray L."/>
            <person name="Ray D.A."/>
            <person name="Sullivan K.A.M."/>
            <person name="Roscito J.G."/>
            <person name="Kirilenko B.M."/>
            <person name="Davalos L.M."/>
            <person name="Corthals A.P."/>
            <person name="Power M.L."/>
            <person name="Jones G."/>
            <person name="Ransome R.D."/>
            <person name="Dechmann D.K.N."/>
            <person name="Locatelli A.G."/>
            <person name="Puechmaille S.J."/>
            <person name="Fedrigo O."/>
            <person name="Jarvis E.D."/>
            <person name="Hiller M."/>
            <person name="Vernes S.C."/>
            <person name="Myers E.W."/>
            <person name="Teeling E.C."/>
        </authorList>
    </citation>
    <scope>NUCLEOTIDE SEQUENCE [LARGE SCALE GENOMIC DNA]</scope>
    <source>
        <strain evidence="2">MRouAeg1</strain>
        <tissue evidence="2">Muscle</tissue>
    </source>
</reference>
<dbReference type="AlphaFoldDB" id="A0A7J8HRS7"/>
<keyword evidence="3" id="KW-1185">Reference proteome</keyword>
<protein>
    <submittedName>
        <fullName evidence="2">Uncharacterized protein</fullName>
    </submittedName>
</protein>
<gene>
    <name evidence="2" type="ORF">HJG63_010874</name>
</gene>
<proteinExistence type="predicted"/>
<dbReference type="EMBL" id="JACASE010000004">
    <property type="protein sequence ID" value="KAF6474701.1"/>
    <property type="molecule type" value="Genomic_DNA"/>
</dbReference>
<feature type="region of interest" description="Disordered" evidence="1">
    <location>
        <begin position="48"/>
        <end position="73"/>
    </location>
</feature>
<organism evidence="2 3">
    <name type="scientific">Rousettus aegyptiacus</name>
    <name type="common">Egyptian fruit bat</name>
    <name type="synonym">Pteropus aegyptiacus</name>
    <dbReference type="NCBI Taxonomy" id="9407"/>
    <lineage>
        <taxon>Eukaryota</taxon>
        <taxon>Metazoa</taxon>
        <taxon>Chordata</taxon>
        <taxon>Craniata</taxon>
        <taxon>Vertebrata</taxon>
        <taxon>Euteleostomi</taxon>
        <taxon>Mammalia</taxon>
        <taxon>Eutheria</taxon>
        <taxon>Laurasiatheria</taxon>
        <taxon>Chiroptera</taxon>
        <taxon>Yinpterochiroptera</taxon>
        <taxon>Pteropodoidea</taxon>
        <taxon>Pteropodidae</taxon>
        <taxon>Rousettinae</taxon>
        <taxon>Rousettus</taxon>
    </lineage>
</organism>
<evidence type="ECO:0000313" key="3">
    <source>
        <dbReference type="Proteomes" id="UP000593571"/>
    </source>
</evidence>
<sequence>MEKVPPAADSGLINVKTCDRLWPMRGQRRSPALKPGAFLLRGPQVWGLGHRPGRETGPNRRGGHLEGREGCFGQTPQEKKARFMLIEALLFGVSGSNW</sequence>
<evidence type="ECO:0000256" key="1">
    <source>
        <dbReference type="SAM" id="MobiDB-lite"/>
    </source>
</evidence>